<protein>
    <submittedName>
        <fullName evidence="2">Uncharacterized protein</fullName>
    </submittedName>
</protein>
<comment type="caution">
    <text evidence="2">The sequence shown here is derived from an EMBL/GenBank/DDBJ whole genome shotgun (WGS) entry which is preliminary data.</text>
</comment>
<feature type="compositionally biased region" description="Low complexity" evidence="1">
    <location>
        <begin position="116"/>
        <end position="130"/>
    </location>
</feature>
<dbReference type="EMBL" id="BAABHA010000016">
    <property type="protein sequence ID" value="GAA4394102.1"/>
    <property type="molecule type" value="Genomic_DNA"/>
</dbReference>
<name>A0ABP8JPK7_9BACT</name>
<feature type="region of interest" description="Disordered" evidence="1">
    <location>
        <begin position="107"/>
        <end position="130"/>
    </location>
</feature>
<keyword evidence="3" id="KW-1185">Reference proteome</keyword>
<evidence type="ECO:0000256" key="1">
    <source>
        <dbReference type="SAM" id="MobiDB-lite"/>
    </source>
</evidence>
<reference evidence="3" key="1">
    <citation type="journal article" date="2019" name="Int. J. Syst. Evol. Microbiol.">
        <title>The Global Catalogue of Microorganisms (GCM) 10K type strain sequencing project: providing services to taxonomists for standard genome sequencing and annotation.</title>
        <authorList>
            <consortium name="The Broad Institute Genomics Platform"/>
            <consortium name="The Broad Institute Genome Sequencing Center for Infectious Disease"/>
            <person name="Wu L."/>
            <person name="Ma J."/>
        </authorList>
    </citation>
    <scope>NUCLEOTIDE SEQUENCE [LARGE SCALE GENOMIC DNA]</scope>
    <source>
        <strain evidence="3">JCM 17924</strain>
    </source>
</reference>
<sequence>MAPPIQRQPAASAARSTGQPAPVAIRTHAEAQPVFAAAAREVAKVLDAHGQAAAGASLREVAKDVARNPVIVGPNAESFRRSLDAAEKMPGLGSSKHLDELRGSAKVLATAPVQERSSPSAGRSSGGIER</sequence>
<gene>
    <name evidence="2" type="ORF">GCM10023186_46290</name>
</gene>
<organism evidence="2 3">
    <name type="scientific">Hymenobacter koreensis</name>
    <dbReference type="NCBI Taxonomy" id="1084523"/>
    <lineage>
        <taxon>Bacteria</taxon>
        <taxon>Pseudomonadati</taxon>
        <taxon>Bacteroidota</taxon>
        <taxon>Cytophagia</taxon>
        <taxon>Cytophagales</taxon>
        <taxon>Hymenobacteraceae</taxon>
        <taxon>Hymenobacter</taxon>
    </lineage>
</organism>
<evidence type="ECO:0000313" key="3">
    <source>
        <dbReference type="Proteomes" id="UP001500454"/>
    </source>
</evidence>
<accession>A0ABP8JPK7</accession>
<dbReference type="RefSeq" id="WP_345228206.1">
    <property type="nucleotide sequence ID" value="NZ_BAABHA010000016.1"/>
</dbReference>
<proteinExistence type="predicted"/>
<feature type="region of interest" description="Disordered" evidence="1">
    <location>
        <begin position="1"/>
        <end position="21"/>
    </location>
</feature>
<evidence type="ECO:0000313" key="2">
    <source>
        <dbReference type="EMBL" id="GAA4394102.1"/>
    </source>
</evidence>
<dbReference type="Proteomes" id="UP001500454">
    <property type="component" value="Unassembled WGS sequence"/>
</dbReference>